<dbReference type="Proteomes" id="UP000008311">
    <property type="component" value="Unassembled WGS sequence"/>
</dbReference>
<protein>
    <submittedName>
        <fullName evidence="2">Uncharacterized protein</fullName>
    </submittedName>
</protein>
<feature type="coiled-coil region" evidence="1">
    <location>
        <begin position="40"/>
        <end position="67"/>
    </location>
</feature>
<dbReference type="EMBL" id="EQ975731">
    <property type="protein sequence ID" value="EEF27165.1"/>
    <property type="molecule type" value="Genomic_DNA"/>
</dbReference>
<organism evidence="2 3">
    <name type="scientific">Ricinus communis</name>
    <name type="common">Castor bean</name>
    <dbReference type="NCBI Taxonomy" id="3988"/>
    <lineage>
        <taxon>Eukaryota</taxon>
        <taxon>Viridiplantae</taxon>
        <taxon>Streptophyta</taxon>
        <taxon>Embryophyta</taxon>
        <taxon>Tracheophyta</taxon>
        <taxon>Spermatophyta</taxon>
        <taxon>Magnoliopsida</taxon>
        <taxon>eudicotyledons</taxon>
        <taxon>Gunneridae</taxon>
        <taxon>Pentapetalae</taxon>
        <taxon>rosids</taxon>
        <taxon>fabids</taxon>
        <taxon>Malpighiales</taxon>
        <taxon>Euphorbiaceae</taxon>
        <taxon>Acalyphoideae</taxon>
        <taxon>Acalypheae</taxon>
        <taxon>Ricinus</taxon>
    </lineage>
</organism>
<dbReference type="AlphaFoldDB" id="B9TAF1"/>
<reference evidence="3" key="1">
    <citation type="journal article" date="2010" name="Nat. Biotechnol.">
        <title>Draft genome sequence of the oilseed species Ricinus communis.</title>
        <authorList>
            <person name="Chan A.P."/>
            <person name="Crabtree J."/>
            <person name="Zhao Q."/>
            <person name="Lorenzi H."/>
            <person name="Orvis J."/>
            <person name="Puiu D."/>
            <person name="Melake-Berhan A."/>
            <person name="Jones K.M."/>
            <person name="Redman J."/>
            <person name="Chen G."/>
            <person name="Cahoon E.B."/>
            <person name="Gedil M."/>
            <person name="Stanke M."/>
            <person name="Haas B.J."/>
            <person name="Wortman J.R."/>
            <person name="Fraser-Liggett C.M."/>
            <person name="Ravel J."/>
            <person name="Rabinowicz P.D."/>
        </authorList>
    </citation>
    <scope>NUCLEOTIDE SEQUENCE [LARGE SCALE GENOMIC DNA]</scope>
    <source>
        <strain evidence="3">cv. Hale</strain>
    </source>
</reference>
<accession>B9TAF1</accession>
<keyword evidence="3" id="KW-1185">Reference proteome</keyword>
<evidence type="ECO:0000313" key="2">
    <source>
        <dbReference type="EMBL" id="EEF27165.1"/>
    </source>
</evidence>
<sequence>MVELAGKYSKVGTPASWLESDCLGPLLVPYVRSEPEDLASVDAERALETLRDALANAKLELRCEKLDQGWAVDLHGLHAVDLHGVKAGAWLVTQDSGRAMSVGGDDQTEGAVRLGVYAGQHVTSFTGFSLELGNSGLSFALQLPLHGAPENRDLEILRAAIRNRQGFIRYLLLLLGDWEPADGNGSGTGAWTDRPFVAAHDDTPLFEMLAKAYAHEPEKLGQVSQVVDRLRAEDDSCDEILTGDFLYVWSVFEKVLSGKASK</sequence>
<name>B9TAF1_RICCO</name>
<gene>
    <name evidence="2" type="ORF">RCOM_0020490</name>
</gene>
<dbReference type="InParanoid" id="B9TAF1"/>
<evidence type="ECO:0000256" key="1">
    <source>
        <dbReference type="SAM" id="Coils"/>
    </source>
</evidence>
<keyword evidence="1" id="KW-0175">Coiled coil</keyword>
<dbReference type="STRING" id="3988.B9TAF1"/>
<proteinExistence type="predicted"/>
<evidence type="ECO:0000313" key="3">
    <source>
        <dbReference type="Proteomes" id="UP000008311"/>
    </source>
</evidence>